<keyword evidence="5 6" id="KW-0143">Chaperone</keyword>
<dbReference type="InterPro" id="IPR038366">
    <property type="entry name" value="Znf_CppX_C4_sf"/>
</dbReference>
<dbReference type="GO" id="GO:0005524">
    <property type="term" value="F:ATP binding"/>
    <property type="evidence" value="ECO:0007669"/>
    <property type="project" value="UniProtKB-KW"/>
</dbReference>
<evidence type="ECO:0000313" key="9">
    <source>
        <dbReference type="EMBL" id="MDT7041114.1"/>
    </source>
</evidence>
<keyword evidence="9" id="KW-0378">Hydrolase</keyword>
<comment type="similarity">
    <text evidence="6 7">Belongs to the ClpX chaperone family.</text>
</comment>
<dbReference type="HAMAP" id="MF_00175">
    <property type="entry name" value="ClpX"/>
    <property type="match status" value="1"/>
</dbReference>
<dbReference type="InterPro" id="IPR046425">
    <property type="entry name" value="ClpX_bact"/>
</dbReference>
<dbReference type="NCBIfam" id="TIGR00382">
    <property type="entry name" value="clpX"/>
    <property type="match status" value="1"/>
</dbReference>
<keyword evidence="10" id="KW-1185">Reference proteome</keyword>
<dbReference type="InterPro" id="IPR059188">
    <property type="entry name" value="Znf_CLPX-like"/>
</dbReference>
<keyword evidence="1 6" id="KW-0479">Metal-binding</keyword>
<feature type="domain" description="ClpX-type ZB" evidence="8">
    <location>
        <begin position="1"/>
        <end position="68"/>
    </location>
</feature>
<organism evidence="9 10">
    <name type="scientific">Candidatus Nitronereus thalassa</name>
    <dbReference type="NCBI Taxonomy" id="3020898"/>
    <lineage>
        <taxon>Bacteria</taxon>
        <taxon>Pseudomonadati</taxon>
        <taxon>Nitrospirota</taxon>
        <taxon>Nitrospiria</taxon>
        <taxon>Nitrospirales</taxon>
        <taxon>Nitrospiraceae</taxon>
        <taxon>Candidatus Nitronereus</taxon>
    </lineage>
</organism>
<evidence type="ECO:0000256" key="7">
    <source>
        <dbReference type="PROSITE-ProRule" id="PRU01250"/>
    </source>
</evidence>
<evidence type="ECO:0000256" key="5">
    <source>
        <dbReference type="ARBA" id="ARBA00023186"/>
    </source>
</evidence>
<evidence type="ECO:0000256" key="2">
    <source>
        <dbReference type="ARBA" id="ARBA00022741"/>
    </source>
</evidence>
<dbReference type="PANTHER" id="PTHR48102">
    <property type="entry name" value="ATP-DEPENDENT CLP PROTEASE ATP-BINDING SUBUNIT CLPX-LIKE, MITOCHONDRIAL-RELATED"/>
    <property type="match status" value="1"/>
</dbReference>
<dbReference type="GO" id="GO:0006508">
    <property type="term" value="P:proteolysis"/>
    <property type="evidence" value="ECO:0007669"/>
    <property type="project" value="UniProtKB-KW"/>
</dbReference>
<dbReference type="SMART" id="SM01086">
    <property type="entry name" value="ClpB_D2-small"/>
    <property type="match status" value="1"/>
</dbReference>
<dbReference type="Proteomes" id="UP001250932">
    <property type="component" value="Unassembled WGS sequence"/>
</dbReference>
<keyword evidence="9" id="KW-0645">Protease</keyword>
<dbReference type="GO" id="GO:0008233">
    <property type="term" value="F:peptidase activity"/>
    <property type="evidence" value="ECO:0007669"/>
    <property type="project" value="UniProtKB-KW"/>
</dbReference>
<feature type="binding site" evidence="6 7">
    <location>
        <position position="15"/>
    </location>
    <ligand>
        <name>Zn(2+)</name>
        <dbReference type="ChEBI" id="CHEBI:29105"/>
    </ligand>
</feature>
<reference evidence="9 10" key="1">
    <citation type="journal article" date="2023" name="ISME J.">
        <title>Cultivation and genomic characterization of novel and ubiquitous marine nitrite-oxidizing bacteria from the Nitrospirales.</title>
        <authorList>
            <person name="Mueller A.J."/>
            <person name="Daebeler A."/>
            <person name="Herbold C.W."/>
            <person name="Kirkegaard R.H."/>
            <person name="Daims H."/>
        </authorList>
    </citation>
    <scope>NUCLEOTIDE SEQUENCE [LARGE SCALE GENOMIC DNA]</scope>
    <source>
        <strain evidence="9 10">EB</strain>
    </source>
</reference>
<feature type="binding site" evidence="6 7">
    <location>
        <position position="49"/>
    </location>
    <ligand>
        <name>Zn(2+)</name>
        <dbReference type="ChEBI" id="CHEBI:29105"/>
    </ligand>
</feature>
<comment type="subunit">
    <text evidence="6">Component of the ClpX-ClpP complex. Forms a hexameric ring that, in the presence of ATP, binds to fourteen ClpP subunits assembled into a disk-like structure with a central cavity, resembling the structure of eukaryotic proteasomes.</text>
</comment>
<keyword evidence="4 6" id="KW-0067">ATP-binding</keyword>
<protein>
    <recommendedName>
        <fullName evidence="6">ATP-dependent Clp protease ATP-binding subunit ClpX</fullName>
    </recommendedName>
</protein>
<dbReference type="Gene3D" id="6.20.220.10">
    <property type="entry name" value="ClpX chaperone, C4-type zinc finger domain"/>
    <property type="match status" value="1"/>
</dbReference>
<feature type="binding site" evidence="6">
    <location>
        <begin position="135"/>
        <end position="142"/>
    </location>
    <ligand>
        <name>ATP</name>
        <dbReference type="ChEBI" id="CHEBI:30616"/>
    </ligand>
</feature>
<dbReference type="InterPro" id="IPR019489">
    <property type="entry name" value="Clp_ATPase_C"/>
</dbReference>
<dbReference type="InterPro" id="IPR010603">
    <property type="entry name" value="Znf_CppX_C4"/>
</dbReference>
<sequence>MPFWDSKQGTSDPTCSFCGRAQNAVSGFIQSPSKYTCGTCRNDSTLLICNECVQLCGRFLAEHSPKQAEAPSPPPNFQLPRPPEIKAILDQYVIGQEQAKKVLAVAVHNHYKRVFSGKEIKDVELEKGNVLLIGPTGTGKTLMAQTLARLLQVPFAIADATTVTEAGYVGEDVENVVLKLLQSCDFDAKRAETGIIYIDEVDKISRKSESASITRDVSGEGVQQALLKLVEGTTCNIPPKGGRKHPDQEYIRINTKNILFICGGAFVGLDQIISQRTSHKRLGFGASPEAQSQSHASDLIQLVQPEDLLKYGLIPEFVGRFPIMTTLTDLSEADLVRVLTEPKNALVKQYRALFELDGIDLVFTDEAIQVIAHKAASLKTGARALRSILEEKMLNLMYDTPALEGIQEVVITDAVIRGETTPQLIRKSA</sequence>
<name>A0ABU3K3Z2_9BACT</name>
<dbReference type="Gene3D" id="3.40.50.300">
    <property type="entry name" value="P-loop containing nucleotide triphosphate hydrolases"/>
    <property type="match status" value="1"/>
</dbReference>
<dbReference type="RefSeq" id="WP_313831472.1">
    <property type="nucleotide sequence ID" value="NZ_JAQOUE010000001.1"/>
</dbReference>
<dbReference type="SMART" id="SM00382">
    <property type="entry name" value="AAA"/>
    <property type="match status" value="1"/>
</dbReference>
<dbReference type="SUPFAM" id="SSF52540">
    <property type="entry name" value="P-loop containing nucleoside triphosphate hydrolases"/>
    <property type="match status" value="1"/>
</dbReference>
<dbReference type="InterPro" id="IPR050052">
    <property type="entry name" value="ATP-dep_Clp_protease_ClpX"/>
</dbReference>
<evidence type="ECO:0000256" key="4">
    <source>
        <dbReference type="ARBA" id="ARBA00022840"/>
    </source>
</evidence>
<evidence type="ECO:0000256" key="3">
    <source>
        <dbReference type="ARBA" id="ARBA00022833"/>
    </source>
</evidence>
<dbReference type="PROSITE" id="PS51902">
    <property type="entry name" value="CLPX_ZB"/>
    <property type="match status" value="1"/>
</dbReference>
<comment type="caution">
    <text evidence="9">The sequence shown here is derived from an EMBL/GenBank/DDBJ whole genome shotgun (WGS) entry which is preliminary data.</text>
</comment>
<evidence type="ECO:0000313" key="10">
    <source>
        <dbReference type="Proteomes" id="UP001250932"/>
    </source>
</evidence>
<dbReference type="NCBIfam" id="NF003745">
    <property type="entry name" value="PRK05342.1"/>
    <property type="match status" value="1"/>
</dbReference>
<dbReference type="Gene3D" id="1.10.8.60">
    <property type="match status" value="1"/>
</dbReference>
<dbReference type="InterPro" id="IPR003593">
    <property type="entry name" value="AAA+_ATPase"/>
</dbReference>
<dbReference type="SMART" id="SM00994">
    <property type="entry name" value="zf-C4_ClpX"/>
    <property type="match status" value="1"/>
</dbReference>
<evidence type="ECO:0000256" key="6">
    <source>
        <dbReference type="HAMAP-Rule" id="MF_00175"/>
    </source>
</evidence>
<keyword evidence="3 6" id="KW-0862">Zinc</keyword>
<accession>A0ABU3K3Z2</accession>
<evidence type="ECO:0000259" key="8">
    <source>
        <dbReference type="PROSITE" id="PS51902"/>
    </source>
</evidence>
<dbReference type="CDD" id="cd19497">
    <property type="entry name" value="RecA-like_ClpX"/>
    <property type="match status" value="1"/>
</dbReference>
<dbReference type="PANTHER" id="PTHR48102:SF7">
    <property type="entry name" value="ATP-DEPENDENT CLP PROTEASE ATP-BINDING SUBUNIT CLPX-LIKE, MITOCHONDRIAL"/>
    <property type="match status" value="1"/>
</dbReference>
<dbReference type="InterPro" id="IPR003959">
    <property type="entry name" value="ATPase_AAA_core"/>
</dbReference>
<dbReference type="Pfam" id="PF10431">
    <property type="entry name" value="ClpB_D2-small"/>
    <property type="match status" value="1"/>
</dbReference>
<evidence type="ECO:0000256" key="1">
    <source>
        <dbReference type="ARBA" id="ARBA00022723"/>
    </source>
</evidence>
<proteinExistence type="inferred from homology"/>
<dbReference type="Pfam" id="PF07724">
    <property type="entry name" value="AAA_2"/>
    <property type="match status" value="1"/>
</dbReference>
<dbReference type="EMBL" id="JAQOUE010000001">
    <property type="protein sequence ID" value="MDT7041114.1"/>
    <property type="molecule type" value="Genomic_DNA"/>
</dbReference>
<feature type="binding site" evidence="6 7">
    <location>
        <position position="52"/>
    </location>
    <ligand>
        <name>Zn(2+)</name>
        <dbReference type="ChEBI" id="CHEBI:29105"/>
    </ligand>
</feature>
<dbReference type="InterPro" id="IPR004487">
    <property type="entry name" value="Clp_protease_ATP-bd_su_ClpX"/>
</dbReference>
<dbReference type="InterPro" id="IPR027417">
    <property type="entry name" value="P-loop_NTPase"/>
</dbReference>
<gene>
    <name evidence="6 9" type="primary">clpX</name>
    <name evidence="9" type="ORF">PPG34_02050</name>
</gene>
<comment type="function">
    <text evidence="6">ATP-dependent specificity component of the Clp protease. It directs the protease to specific substrates. Can perform chaperone functions in the absence of ClpP.</text>
</comment>
<keyword evidence="2 6" id="KW-0547">Nucleotide-binding</keyword>
<feature type="binding site" evidence="6 7">
    <location>
        <position position="18"/>
    </location>
    <ligand>
        <name>Zn(2+)</name>
        <dbReference type="ChEBI" id="CHEBI:29105"/>
    </ligand>
</feature>